<evidence type="ECO:0000256" key="1">
    <source>
        <dbReference type="SAM" id="MobiDB-lite"/>
    </source>
</evidence>
<sequence length="144" mass="15052">MTGGDPDRPRSVLHALRPDRTRAVGAVVGGLLALGGGWLVGAGPGRTVLAALAVVALGLLVQVADPAGTRWPYPPARRSRPGWHVLAGVQRGMEAARTDRDDRRAVARRLDTLDALGPPGSRDPRTDAARLAVGLPVPSTRRPS</sequence>
<feature type="region of interest" description="Disordered" evidence="1">
    <location>
        <begin position="110"/>
        <end position="144"/>
    </location>
</feature>
<gene>
    <name evidence="3" type="ORF">ACFOLH_00680</name>
</gene>
<dbReference type="RefSeq" id="WP_376983632.1">
    <property type="nucleotide sequence ID" value="NZ_JBHRWW010000001.1"/>
</dbReference>
<organism evidence="3 4">
    <name type="scientific">Aquipuribacter hungaricus</name>
    <dbReference type="NCBI Taxonomy" id="545624"/>
    <lineage>
        <taxon>Bacteria</taxon>
        <taxon>Bacillati</taxon>
        <taxon>Actinomycetota</taxon>
        <taxon>Actinomycetes</taxon>
        <taxon>Micrococcales</taxon>
        <taxon>Intrasporangiaceae</taxon>
        <taxon>Aquipuribacter</taxon>
    </lineage>
</organism>
<reference evidence="4" key="1">
    <citation type="journal article" date="2019" name="Int. J. Syst. Evol. Microbiol.">
        <title>The Global Catalogue of Microorganisms (GCM) 10K type strain sequencing project: providing services to taxonomists for standard genome sequencing and annotation.</title>
        <authorList>
            <consortium name="The Broad Institute Genomics Platform"/>
            <consortium name="The Broad Institute Genome Sequencing Center for Infectious Disease"/>
            <person name="Wu L."/>
            <person name="Ma J."/>
        </authorList>
    </citation>
    <scope>NUCLEOTIDE SEQUENCE [LARGE SCALE GENOMIC DNA]</scope>
    <source>
        <strain evidence="4">NCAIM B.02333</strain>
    </source>
</reference>
<keyword evidence="2" id="KW-0472">Membrane</keyword>
<name>A0ABV7WBM9_9MICO</name>
<evidence type="ECO:0000256" key="2">
    <source>
        <dbReference type="SAM" id="Phobius"/>
    </source>
</evidence>
<comment type="caution">
    <text evidence="3">The sequence shown here is derived from an EMBL/GenBank/DDBJ whole genome shotgun (WGS) entry which is preliminary data.</text>
</comment>
<dbReference type="EMBL" id="JBHRWW010000001">
    <property type="protein sequence ID" value="MFC3686852.1"/>
    <property type="molecule type" value="Genomic_DNA"/>
</dbReference>
<evidence type="ECO:0008006" key="5">
    <source>
        <dbReference type="Google" id="ProtNLM"/>
    </source>
</evidence>
<accession>A0ABV7WBM9</accession>
<proteinExistence type="predicted"/>
<feature type="transmembrane region" description="Helical" evidence="2">
    <location>
        <begin position="21"/>
        <end position="41"/>
    </location>
</feature>
<keyword evidence="4" id="KW-1185">Reference proteome</keyword>
<keyword evidence="2" id="KW-1133">Transmembrane helix</keyword>
<keyword evidence="2" id="KW-0812">Transmembrane</keyword>
<dbReference type="Proteomes" id="UP001595685">
    <property type="component" value="Unassembled WGS sequence"/>
</dbReference>
<feature type="transmembrane region" description="Helical" evidence="2">
    <location>
        <begin position="47"/>
        <end position="68"/>
    </location>
</feature>
<protein>
    <recommendedName>
        <fullName evidence="5">DUF2892 domain-containing protein</fullName>
    </recommendedName>
</protein>
<evidence type="ECO:0000313" key="3">
    <source>
        <dbReference type="EMBL" id="MFC3686852.1"/>
    </source>
</evidence>
<evidence type="ECO:0000313" key="4">
    <source>
        <dbReference type="Proteomes" id="UP001595685"/>
    </source>
</evidence>